<proteinExistence type="predicted"/>
<protein>
    <submittedName>
        <fullName evidence="1">Uncharacterized protein</fullName>
    </submittedName>
</protein>
<name>A0A160VCC1_9ZZZZ</name>
<gene>
    <name evidence="1" type="ORF">MGWOODY_Clf1</name>
</gene>
<dbReference type="EMBL" id="FAXA01000477">
    <property type="protein sequence ID" value="CUV05837.1"/>
    <property type="molecule type" value="Genomic_DNA"/>
</dbReference>
<accession>A0A160VCC1</accession>
<organism evidence="1">
    <name type="scientific">hydrothermal vent metagenome</name>
    <dbReference type="NCBI Taxonomy" id="652676"/>
    <lineage>
        <taxon>unclassified sequences</taxon>
        <taxon>metagenomes</taxon>
        <taxon>ecological metagenomes</taxon>
    </lineage>
</organism>
<dbReference type="AlphaFoldDB" id="A0A160VCC1"/>
<sequence>MYAYSTILQGLNVTLCAYQLEILVDYLSLKLWHTFFAVAKITKF</sequence>
<reference evidence="1" key="1">
    <citation type="submission" date="2015-10" db="EMBL/GenBank/DDBJ databases">
        <authorList>
            <person name="Gilbert D.G."/>
        </authorList>
    </citation>
    <scope>NUCLEOTIDE SEQUENCE</scope>
</reference>
<evidence type="ECO:0000313" key="1">
    <source>
        <dbReference type="EMBL" id="CUV05837.1"/>
    </source>
</evidence>